<dbReference type="EMBL" id="RYFC01000003">
    <property type="protein sequence ID" value="RTZ46053.1"/>
    <property type="molecule type" value="Genomic_DNA"/>
</dbReference>
<organism evidence="1 2">
    <name type="scientific">Chryseobacterium arthrosphaerae</name>
    <dbReference type="NCBI Taxonomy" id="651561"/>
    <lineage>
        <taxon>Bacteria</taxon>
        <taxon>Pseudomonadati</taxon>
        <taxon>Bacteroidota</taxon>
        <taxon>Flavobacteriia</taxon>
        <taxon>Flavobacteriales</taxon>
        <taxon>Weeksellaceae</taxon>
        <taxon>Chryseobacterium group</taxon>
        <taxon>Chryseobacterium</taxon>
    </lineage>
</organism>
<name>A0A3S0QSS3_9FLAO</name>
<proteinExistence type="predicted"/>
<reference evidence="1 2" key="1">
    <citation type="submission" date="2018-12" db="EMBL/GenBank/DDBJ databases">
        <title>Draft Genome Sequence of Chryseobacterium arthrosphaerae strain ED882-96 Isolated from the Blood of a Patient with Liver Cirrhosis in Taiwan.</title>
        <authorList>
            <person name="Lin J.-N."/>
            <person name="Lai C.-H."/>
            <person name="Yang C.-H."/>
            <person name="Huang Y.-H."/>
        </authorList>
    </citation>
    <scope>NUCLEOTIDE SEQUENCE [LARGE SCALE GENOMIC DNA]</scope>
    <source>
        <strain evidence="1 2">ED882-96</strain>
    </source>
</reference>
<sequence>MDRNTAICIWARQLYAQPKPIVLPRNERATEAFELGSFTTSDDRIIGLYRINVKSDVWLERNKVSLRELLRNVYKYDVDGAIVVFIQENK</sequence>
<protein>
    <submittedName>
        <fullName evidence="1">Uncharacterized protein</fullName>
    </submittedName>
</protein>
<dbReference type="AlphaFoldDB" id="A0A3S0QSS3"/>
<evidence type="ECO:0000313" key="2">
    <source>
        <dbReference type="Proteomes" id="UP000276953"/>
    </source>
</evidence>
<dbReference type="Proteomes" id="UP000276953">
    <property type="component" value="Unassembled WGS sequence"/>
</dbReference>
<accession>A0A3S0QSS3</accession>
<evidence type="ECO:0000313" key="1">
    <source>
        <dbReference type="EMBL" id="RTZ46053.1"/>
    </source>
</evidence>
<gene>
    <name evidence="1" type="ORF">EJ377_16075</name>
</gene>
<comment type="caution">
    <text evidence="1">The sequence shown here is derived from an EMBL/GenBank/DDBJ whole genome shotgun (WGS) entry which is preliminary data.</text>
</comment>